<protein>
    <recommendedName>
        <fullName evidence="1">Antitoxin SocA-like Panacea domain-containing protein</fullName>
    </recommendedName>
</protein>
<evidence type="ECO:0000313" key="2">
    <source>
        <dbReference type="EMBL" id="PIV38585.1"/>
    </source>
</evidence>
<organism evidence="2 3">
    <name type="scientific">Candidatus Portnoybacteria bacterium CG02_land_8_20_14_3_00_45_8</name>
    <dbReference type="NCBI Taxonomy" id="1974807"/>
    <lineage>
        <taxon>Bacteria</taxon>
        <taxon>Candidatus Portnoyibacteriota</taxon>
    </lineage>
</organism>
<dbReference type="EMBL" id="PEUE01000032">
    <property type="protein sequence ID" value="PIV38585.1"/>
    <property type="molecule type" value="Genomic_DNA"/>
</dbReference>
<dbReference type="Pfam" id="PF13274">
    <property type="entry name" value="SocA_Panacea"/>
    <property type="match status" value="1"/>
</dbReference>
<dbReference type="InterPro" id="IPR025272">
    <property type="entry name" value="SocA_Panacea"/>
</dbReference>
<proteinExistence type="predicted"/>
<sequence>MGRLENTILYLLTRANLKGLDNLSKIELFKLVFLLEVESYRFTGKSFFDSISFVREKNGPISIDIFRALEKLNDKYINIKETKKPDYTHSRHCISLKKQIKKFDFKESEVLFMNSVFESYLGLTIKKLKEIVYNTEPMKEILAEEKKAKTDILSGLRISFESIPLDEDILEIITA</sequence>
<name>A0A2M7D6E5_9BACT</name>
<dbReference type="Proteomes" id="UP000229247">
    <property type="component" value="Unassembled WGS sequence"/>
</dbReference>
<accession>A0A2M7D6E5</accession>
<comment type="caution">
    <text evidence="2">The sequence shown here is derived from an EMBL/GenBank/DDBJ whole genome shotgun (WGS) entry which is preliminary data.</text>
</comment>
<evidence type="ECO:0000259" key="1">
    <source>
        <dbReference type="Pfam" id="PF13274"/>
    </source>
</evidence>
<reference evidence="3" key="1">
    <citation type="submission" date="2017-09" db="EMBL/GenBank/DDBJ databases">
        <title>Depth-based differentiation of microbial function through sediment-hosted aquifers and enrichment of novel symbionts in the deep terrestrial subsurface.</title>
        <authorList>
            <person name="Probst A.J."/>
            <person name="Ladd B."/>
            <person name="Jarett J.K."/>
            <person name="Geller-Mcgrath D.E."/>
            <person name="Sieber C.M.K."/>
            <person name="Emerson J.B."/>
            <person name="Anantharaman K."/>
            <person name="Thomas B.C."/>
            <person name="Malmstrom R."/>
            <person name="Stieglmeier M."/>
            <person name="Klingl A."/>
            <person name="Woyke T."/>
            <person name="Ryan C.M."/>
            <person name="Banfield J.F."/>
        </authorList>
    </citation>
    <scope>NUCLEOTIDE SEQUENCE [LARGE SCALE GENOMIC DNA]</scope>
</reference>
<feature type="domain" description="Antitoxin SocA-like Panacea" evidence="1">
    <location>
        <begin position="28"/>
        <end position="136"/>
    </location>
</feature>
<gene>
    <name evidence="2" type="ORF">COS30_01290</name>
</gene>
<dbReference type="AlphaFoldDB" id="A0A2M7D6E5"/>
<evidence type="ECO:0000313" key="3">
    <source>
        <dbReference type="Proteomes" id="UP000229247"/>
    </source>
</evidence>